<dbReference type="RefSeq" id="WP_129400144.1">
    <property type="nucleotide sequence ID" value="NZ_SDWT01000001.1"/>
</dbReference>
<sequence>MRDYVADLPPFSIHMSDGPEGGQEFGYSDGLLEPLGHELLVWTRPTHGMDPGLDWPRGRRSVQLMCLDVLDAAARRTFAIDVPIERSLPNGTMFLTVRNPETAIELRANALAPHTPVAAVSWELRRDDFGPLRPIETSQLFDLIDKCRELVAAVPPHADVPADLVVDADALSAESFSAAGSFGPATPLVRALAASMATAREEVMSGLDLNAKHLHLANDQQHRVESSLSRVGRGAGRSTALSRCDDLAAGLLEDVSPDLNIDLVSTSVRVALKTAALHDLLTVEGRQRGYGPWETTLYFPERPPGQTAPEDVISLVANALAAVPPADVAALIDRHAESRGVEDLDVYGITHPTGLPAGHPLQRHWEDVTGRLEHEVREMVTTLLSATAWRHEDGERDDDLSAYVGWSVFDDYGDLLPRLRELLRLGDRPADFFG</sequence>
<proteinExistence type="predicted"/>
<dbReference type="EMBL" id="SDWT01000001">
    <property type="protein sequence ID" value="RYB94796.1"/>
    <property type="molecule type" value="Genomic_DNA"/>
</dbReference>
<dbReference type="AlphaFoldDB" id="A0A4Q2S0V3"/>
<comment type="caution">
    <text evidence="1">The sequence shown here is derived from an EMBL/GenBank/DDBJ whole genome shotgun (WGS) entry which is preliminary data.</text>
</comment>
<dbReference type="Proteomes" id="UP000294071">
    <property type="component" value="Unassembled WGS sequence"/>
</dbReference>
<evidence type="ECO:0000313" key="2">
    <source>
        <dbReference type="Proteomes" id="UP000294071"/>
    </source>
</evidence>
<dbReference type="OrthoDB" id="3760408at2"/>
<gene>
    <name evidence="1" type="ORF">EUA93_10810</name>
</gene>
<evidence type="ECO:0000313" key="1">
    <source>
        <dbReference type="EMBL" id="RYB94796.1"/>
    </source>
</evidence>
<reference evidence="1 2" key="1">
    <citation type="submission" date="2019-01" db="EMBL/GenBank/DDBJ databases">
        <title>Novel species of Nocardioides.</title>
        <authorList>
            <person name="Liu Q."/>
            <person name="Xin Y.-H."/>
        </authorList>
    </citation>
    <scope>NUCLEOTIDE SEQUENCE [LARGE SCALE GENOMIC DNA]</scope>
    <source>
        <strain evidence="1 2">CGMCC 4.6882</strain>
    </source>
</reference>
<protein>
    <submittedName>
        <fullName evidence="1">Uncharacterized protein</fullName>
    </submittedName>
</protein>
<name>A0A4Q2S0V3_9ACTN</name>
<keyword evidence="2" id="KW-1185">Reference proteome</keyword>
<organism evidence="1 2">
    <name type="scientific">Nocardioides oleivorans</name>
    <dbReference type="NCBI Taxonomy" id="273676"/>
    <lineage>
        <taxon>Bacteria</taxon>
        <taxon>Bacillati</taxon>
        <taxon>Actinomycetota</taxon>
        <taxon>Actinomycetes</taxon>
        <taxon>Propionibacteriales</taxon>
        <taxon>Nocardioidaceae</taxon>
        <taxon>Nocardioides</taxon>
    </lineage>
</organism>
<accession>A0A4Q2S0V3</accession>